<dbReference type="GO" id="GO:0045490">
    <property type="term" value="P:pectin catabolic process"/>
    <property type="evidence" value="ECO:0007669"/>
    <property type="project" value="TreeGrafter"/>
</dbReference>
<dbReference type="InterPro" id="IPR012334">
    <property type="entry name" value="Pectin_lyas_fold"/>
</dbReference>
<reference evidence="7" key="1">
    <citation type="journal article" date="2023" name="Plant J.">
        <title>Genome sequences and population genomics provide insights into the demographic history, inbreeding, and mutation load of two 'living fossil' tree species of Dipteronia.</title>
        <authorList>
            <person name="Feng Y."/>
            <person name="Comes H.P."/>
            <person name="Chen J."/>
            <person name="Zhu S."/>
            <person name="Lu R."/>
            <person name="Zhang X."/>
            <person name="Li P."/>
            <person name="Qiu J."/>
            <person name="Olsen K.M."/>
            <person name="Qiu Y."/>
        </authorList>
    </citation>
    <scope>NUCLEOTIDE SEQUENCE</scope>
    <source>
        <strain evidence="7">NBL</strain>
    </source>
</reference>
<evidence type="ECO:0000313" key="8">
    <source>
        <dbReference type="Proteomes" id="UP001281410"/>
    </source>
</evidence>
<comment type="caution">
    <text evidence="7">The sequence shown here is derived from an EMBL/GenBank/DDBJ whole genome shotgun (WGS) entry which is preliminary data.</text>
</comment>
<name>A0AAD9ZXJ5_9ROSI</name>
<dbReference type="Pfam" id="PF01095">
    <property type="entry name" value="Pectinesterase"/>
    <property type="match status" value="1"/>
</dbReference>
<dbReference type="PANTHER" id="PTHR31321">
    <property type="entry name" value="ACYL-COA THIOESTER HYDROLASE YBHC-RELATED"/>
    <property type="match status" value="1"/>
</dbReference>
<evidence type="ECO:0000256" key="3">
    <source>
        <dbReference type="ARBA" id="ARBA00013229"/>
    </source>
</evidence>
<dbReference type="Gene3D" id="2.160.20.10">
    <property type="entry name" value="Single-stranded right-handed beta-helix, Pectin lyase-like"/>
    <property type="match status" value="1"/>
</dbReference>
<sequence>MAMYSRSSCTFTGTGKAYLGRAYVAYSRVIIFNSTLSDIVISQGWEAWNYKNQPQNIVYADSGCSGPVADTSKRVFWEKKLSAAEMKQFVDISYID</sequence>
<dbReference type="GO" id="GO:0042545">
    <property type="term" value="P:cell wall modification"/>
    <property type="evidence" value="ECO:0007669"/>
    <property type="project" value="InterPro"/>
</dbReference>
<evidence type="ECO:0000256" key="2">
    <source>
        <dbReference type="ARBA" id="ARBA00008891"/>
    </source>
</evidence>
<dbReference type="PANTHER" id="PTHR31321:SF134">
    <property type="entry name" value="PECTINESTERASE"/>
    <property type="match status" value="1"/>
</dbReference>
<evidence type="ECO:0000256" key="1">
    <source>
        <dbReference type="ARBA" id="ARBA00005184"/>
    </source>
</evidence>
<keyword evidence="8" id="KW-1185">Reference proteome</keyword>
<organism evidence="7 8">
    <name type="scientific">Dipteronia sinensis</name>
    <dbReference type="NCBI Taxonomy" id="43782"/>
    <lineage>
        <taxon>Eukaryota</taxon>
        <taxon>Viridiplantae</taxon>
        <taxon>Streptophyta</taxon>
        <taxon>Embryophyta</taxon>
        <taxon>Tracheophyta</taxon>
        <taxon>Spermatophyta</taxon>
        <taxon>Magnoliopsida</taxon>
        <taxon>eudicotyledons</taxon>
        <taxon>Gunneridae</taxon>
        <taxon>Pentapetalae</taxon>
        <taxon>rosids</taxon>
        <taxon>malvids</taxon>
        <taxon>Sapindales</taxon>
        <taxon>Sapindaceae</taxon>
        <taxon>Hippocastanoideae</taxon>
        <taxon>Acereae</taxon>
        <taxon>Dipteronia</taxon>
    </lineage>
</organism>
<dbReference type="InterPro" id="IPR011050">
    <property type="entry name" value="Pectin_lyase_fold/virulence"/>
</dbReference>
<comment type="similarity">
    <text evidence="2">Belongs to the pectinesterase family.</text>
</comment>
<accession>A0AAD9ZXJ5</accession>
<dbReference type="AlphaFoldDB" id="A0AAD9ZXJ5"/>
<gene>
    <name evidence="7" type="ORF">Dsin_025613</name>
</gene>
<dbReference type="InterPro" id="IPR000070">
    <property type="entry name" value="Pectinesterase_cat"/>
</dbReference>
<proteinExistence type="inferred from homology"/>
<keyword evidence="5" id="KW-0063">Aspartyl esterase</keyword>
<evidence type="ECO:0000256" key="5">
    <source>
        <dbReference type="ARBA" id="ARBA00023085"/>
    </source>
</evidence>
<dbReference type="GO" id="GO:0030599">
    <property type="term" value="F:pectinesterase activity"/>
    <property type="evidence" value="ECO:0007669"/>
    <property type="project" value="UniProtKB-EC"/>
</dbReference>
<dbReference type="SUPFAM" id="SSF51126">
    <property type="entry name" value="Pectin lyase-like"/>
    <property type="match status" value="1"/>
</dbReference>
<evidence type="ECO:0000313" key="7">
    <source>
        <dbReference type="EMBL" id="KAK3194303.1"/>
    </source>
</evidence>
<keyword evidence="4" id="KW-0378">Hydrolase</keyword>
<protein>
    <recommendedName>
        <fullName evidence="3">pectinesterase</fullName>
        <ecNumber evidence="3">3.1.1.11</ecNumber>
    </recommendedName>
</protein>
<comment type="pathway">
    <text evidence="1">Glycan metabolism; pectin degradation; 2-dehydro-3-deoxy-D-gluconate from pectin: step 1/5.</text>
</comment>
<feature type="domain" description="Pectinesterase catalytic" evidence="6">
    <location>
        <begin position="12"/>
        <end position="95"/>
    </location>
</feature>
<evidence type="ECO:0000256" key="4">
    <source>
        <dbReference type="ARBA" id="ARBA00022801"/>
    </source>
</evidence>
<dbReference type="EC" id="3.1.1.11" evidence="3"/>
<evidence type="ECO:0000259" key="6">
    <source>
        <dbReference type="Pfam" id="PF01095"/>
    </source>
</evidence>
<dbReference type="Proteomes" id="UP001281410">
    <property type="component" value="Unassembled WGS sequence"/>
</dbReference>
<dbReference type="EMBL" id="JANJYJ010000008">
    <property type="protein sequence ID" value="KAK3194303.1"/>
    <property type="molecule type" value="Genomic_DNA"/>
</dbReference>